<organism evidence="1 2">
    <name type="scientific">Ricinus communis</name>
    <name type="common">Castor bean</name>
    <dbReference type="NCBI Taxonomy" id="3988"/>
    <lineage>
        <taxon>Eukaryota</taxon>
        <taxon>Viridiplantae</taxon>
        <taxon>Streptophyta</taxon>
        <taxon>Embryophyta</taxon>
        <taxon>Tracheophyta</taxon>
        <taxon>Spermatophyta</taxon>
        <taxon>Magnoliopsida</taxon>
        <taxon>eudicotyledons</taxon>
        <taxon>Gunneridae</taxon>
        <taxon>Pentapetalae</taxon>
        <taxon>rosids</taxon>
        <taxon>fabids</taxon>
        <taxon>Malpighiales</taxon>
        <taxon>Euphorbiaceae</taxon>
        <taxon>Acalyphoideae</taxon>
        <taxon>Acalypheae</taxon>
        <taxon>Ricinus</taxon>
    </lineage>
</organism>
<accession>B9T6A9</accession>
<dbReference type="InParanoid" id="B9T6A9"/>
<gene>
    <name evidence="1" type="ORF">RCOM_0208960</name>
</gene>
<dbReference type="Proteomes" id="UP000008311">
    <property type="component" value="Unassembled WGS sequence"/>
</dbReference>
<evidence type="ECO:0000313" key="1">
    <source>
        <dbReference type="EMBL" id="EEF28608.1"/>
    </source>
</evidence>
<proteinExistence type="predicted"/>
<keyword evidence="2" id="KW-1185">Reference proteome</keyword>
<dbReference type="AlphaFoldDB" id="B9T6A9"/>
<reference evidence="2" key="1">
    <citation type="journal article" date="2010" name="Nat. Biotechnol.">
        <title>Draft genome sequence of the oilseed species Ricinus communis.</title>
        <authorList>
            <person name="Chan A.P."/>
            <person name="Crabtree J."/>
            <person name="Zhao Q."/>
            <person name="Lorenzi H."/>
            <person name="Orvis J."/>
            <person name="Puiu D."/>
            <person name="Melake-Berhan A."/>
            <person name="Jones K.M."/>
            <person name="Redman J."/>
            <person name="Chen G."/>
            <person name="Cahoon E.B."/>
            <person name="Gedil M."/>
            <person name="Stanke M."/>
            <person name="Haas B.J."/>
            <person name="Wortman J.R."/>
            <person name="Fraser-Liggett C.M."/>
            <person name="Ravel J."/>
            <person name="Rabinowicz P.D."/>
        </authorList>
    </citation>
    <scope>NUCLEOTIDE SEQUENCE [LARGE SCALE GENOMIC DNA]</scope>
    <source>
        <strain evidence="2">cv. Hale</strain>
    </source>
</reference>
<dbReference type="EMBL" id="EQ974595">
    <property type="protein sequence ID" value="EEF28608.1"/>
    <property type="molecule type" value="Genomic_DNA"/>
</dbReference>
<sequence length="82" mass="9293">MKPLLKLQLQPFIWQPGRSSGINTMPDKRKQRMPAAMLSAEITLQPTKKQNGSGFNKNVLNFTQQHYNVACLVNWKVQAANP</sequence>
<evidence type="ECO:0000313" key="2">
    <source>
        <dbReference type="Proteomes" id="UP000008311"/>
    </source>
</evidence>
<protein>
    <submittedName>
        <fullName evidence="1">Uncharacterized protein</fullName>
    </submittedName>
</protein>
<name>B9T6A9_RICCO</name>